<organism evidence="2 3">
    <name type="scientific">Cichlidogyrus casuarinus</name>
    <dbReference type="NCBI Taxonomy" id="1844966"/>
    <lineage>
        <taxon>Eukaryota</taxon>
        <taxon>Metazoa</taxon>
        <taxon>Spiralia</taxon>
        <taxon>Lophotrochozoa</taxon>
        <taxon>Platyhelminthes</taxon>
        <taxon>Monogenea</taxon>
        <taxon>Monopisthocotylea</taxon>
        <taxon>Dactylogyridea</taxon>
        <taxon>Ancyrocephalidae</taxon>
        <taxon>Cichlidogyrus</taxon>
    </lineage>
</organism>
<dbReference type="Proteomes" id="UP001626550">
    <property type="component" value="Unassembled WGS sequence"/>
</dbReference>
<feature type="region of interest" description="Disordered" evidence="1">
    <location>
        <begin position="115"/>
        <end position="161"/>
    </location>
</feature>
<dbReference type="PANTHER" id="PTHR10217">
    <property type="entry name" value="VOLTAGE AND LIGAND GATED POTASSIUM CHANNEL"/>
    <property type="match status" value="1"/>
</dbReference>
<evidence type="ECO:0000256" key="1">
    <source>
        <dbReference type="SAM" id="MobiDB-lite"/>
    </source>
</evidence>
<dbReference type="CDD" id="cd00038">
    <property type="entry name" value="CAP_ED"/>
    <property type="match status" value="1"/>
</dbReference>
<dbReference type="PANTHER" id="PTHR10217:SF435">
    <property type="entry name" value="POTASSIUM VOLTAGE-GATED CHANNEL PROTEIN EAG"/>
    <property type="match status" value="1"/>
</dbReference>
<dbReference type="InterPro" id="IPR014710">
    <property type="entry name" value="RmlC-like_jellyroll"/>
</dbReference>
<keyword evidence="3" id="KW-1185">Reference proteome</keyword>
<feature type="compositionally biased region" description="Basic and acidic residues" evidence="1">
    <location>
        <begin position="187"/>
        <end position="204"/>
    </location>
</feature>
<reference evidence="2 3" key="1">
    <citation type="submission" date="2024-11" db="EMBL/GenBank/DDBJ databases">
        <title>Adaptive evolution of stress response genes in parasites aligns with host niche diversity.</title>
        <authorList>
            <person name="Hahn C."/>
            <person name="Resl P."/>
        </authorList>
    </citation>
    <scope>NUCLEOTIDE SEQUENCE [LARGE SCALE GENOMIC DNA]</scope>
    <source>
        <strain evidence="2">EGGRZ-B1_66</strain>
        <tissue evidence="2">Body</tissue>
    </source>
</reference>
<evidence type="ECO:0000313" key="2">
    <source>
        <dbReference type="EMBL" id="KAL3308692.1"/>
    </source>
</evidence>
<comment type="caution">
    <text evidence="2">The sequence shown here is derived from an EMBL/GenBank/DDBJ whole genome shotgun (WGS) entry which is preliminary data.</text>
</comment>
<feature type="compositionally biased region" description="Basic and acidic residues" evidence="1">
    <location>
        <begin position="152"/>
        <end position="161"/>
    </location>
</feature>
<dbReference type="AlphaFoldDB" id="A0ABD2PP94"/>
<name>A0ABD2PP94_9PLAT</name>
<proteinExistence type="predicted"/>
<gene>
    <name evidence="2" type="primary">KCNH5_2</name>
    <name evidence="2" type="ORF">Ciccas_012771</name>
</gene>
<feature type="compositionally biased region" description="Basic and acidic residues" evidence="1">
    <location>
        <begin position="127"/>
        <end position="138"/>
    </location>
</feature>
<feature type="non-terminal residue" evidence="2">
    <location>
        <position position="1"/>
    </location>
</feature>
<protein>
    <submittedName>
        <fullName evidence="2">Potassium voltage-gated channel subfamily H member 5</fullName>
    </submittedName>
</protein>
<feature type="compositionally biased region" description="Polar residues" evidence="1">
    <location>
        <begin position="116"/>
        <end position="126"/>
    </location>
</feature>
<dbReference type="InterPro" id="IPR050818">
    <property type="entry name" value="KCNH_animal-type"/>
</dbReference>
<sequence>RLCIAGRGDVFGEPFWKDPHRMSHASATIRALTYCDLHCIKKDCMLQVLEFYSAFANSFARNLVLTYDLKTRLIFRKWVDVKREQELAEQRRPEVILSEIRADHPVRRMIHRFRQIGSNQQQSSKEQLSRHDSPLDLRSDEEDDPGPSTTRDLLRSDVPSRRNSTELAIGVISRKFEQLEVGSKGNKASDKRVSKAKHEDSTQHHNEVLDYLNKLRENMGIISRQIQGVEDSVQHLQVRH</sequence>
<dbReference type="Gene3D" id="2.60.120.10">
    <property type="entry name" value="Jelly Rolls"/>
    <property type="match status" value="1"/>
</dbReference>
<dbReference type="InterPro" id="IPR018490">
    <property type="entry name" value="cNMP-bd_dom_sf"/>
</dbReference>
<feature type="region of interest" description="Disordered" evidence="1">
    <location>
        <begin position="181"/>
        <end position="204"/>
    </location>
</feature>
<dbReference type="EMBL" id="JBJKFK010004852">
    <property type="protein sequence ID" value="KAL3308692.1"/>
    <property type="molecule type" value="Genomic_DNA"/>
</dbReference>
<dbReference type="InterPro" id="IPR000595">
    <property type="entry name" value="cNMP-bd_dom"/>
</dbReference>
<dbReference type="SUPFAM" id="SSF51206">
    <property type="entry name" value="cAMP-binding domain-like"/>
    <property type="match status" value="1"/>
</dbReference>
<evidence type="ECO:0000313" key="3">
    <source>
        <dbReference type="Proteomes" id="UP001626550"/>
    </source>
</evidence>
<accession>A0ABD2PP94</accession>